<dbReference type="AlphaFoldDB" id="A0AAJ0AEP2"/>
<evidence type="ECO:0000313" key="3">
    <source>
        <dbReference type="Proteomes" id="UP001224890"/>
    </source>
</evidence>
<evidence type="ECO:0000313" key="2">
    <source>
        <dbReference type="EMBL" id="KAK1671930.1"/>
    </source>
</evidence>
<keyword evidence="3" id="KW-1185">Reference proteome</keyword>
<feature type="compositionally biased region" description="Basic and acidic residues" evidence="1">
    <location>
        <begin position="55"/>
        <end position="74"/>
    </location>
</feature>
<feature type="region of interest" description="Disordered" evidence="1">
    <location>
        <begin position="42"/>
        <end position="103"/>
    </location>
</feature>
<dbReference type="EMBL" id="JAHMHR010000042">
    <property type="protein sequence ID" value="KAK1671930.1"/>
    <property type="molecule type" value="Genomic_DNA"/>
</dbReference>
<dbReference type="RefSeq" id="XP_060425933.1">
    <property type="nucleotide sequence ID" value="XM_060566471.1"/>
</dbReference>
<organism evidence="2 3">
    <name type="scientific">Colletotrichum godetiae</name>
    <dbReference type="NCBI Taxonomy" id="1209918"/>
    <lineage>
        <taxon>Eukaryota</taxon>
        <taxon>Fungi</taxon>
        <taxon>Dikarya</taxon>
        <taxon>Ascomycota</taxon>
        <taxon>Pezizomycotina</taxon>
        <taxon>Sordariomycetes</taxon>
        <taxon>Hypocreomycetidae</taxon>
        <taxon>Glomerellales</taxon>
        <taxon>Glomerellaceae</taxon>
        <taxon>Colletotrichum</taxon>
        <taxon>Colletotrichum acutatum species complex</taxon>
    </lineage>
</organism>
<feature type="region of interest" description="Disordered" evidence="1">
    <location>
        <begin position="1"/>
        <end position="23"/>
    </location>
</feature>
<accession>A0AAJ0AEP2</accession>
<proteinExistence type="predicted"/>
<reference evidence="2" key="1">
    <citation type="submission" date="2021-06" db="EMBL/GenBank/DDBJ databases">
        <title>Comparative genomics, transcriptomics and evolutionary studies reveal genomic signatures of adaptation to plant cell wall in hemibiotrophic fungi.</title>
        <authorList>
            <consortium name="DOE Joint Genome Institute"/>
            <person name="Baroncelli R."/>
            <person name="Diaz J.F."/>
            <person name="Benocci T."/>
            <person name="Peng M."/>
            <person name="Battaglia E."/>
            <person name="Haridas S."/>
            <person name="Andreopoulos W."/>
            <person name="Labutti K."/>
            <person name="Pangilinan J."/>
            <person name="Floch G.L."/>
            <person name="Makela M.R."/>
            <person name="Henrissat B."/>
            <person name="Grigoriev I.V."/>
            <person name="Crouch J.A."/>
            <person name="De Vries R.P."/>
            <person name="Sukno S.A."/>
            <person name="Thon M.R."/>
        </authorList>
    </citation>
    <scope>NUCLEOTIDE SEQUENCE</scope>
    <source>
        <strain evidence="2">CBS 193.32</strain>
    </source>
</reference>
<dbReference type="GeneID" id="85450997"/>
<evidence type="ECO:0000256" key="1">
    <source>
        <dbReference type="SAM" id="MobiDB-lite"/>
    </source>
</evidence>
<dbReference type="Proteomes" id="UP001224890">
    <property type="component" value="Unassembled WGS sequence"/>
</dbReference>
<gene>
    <name evidence="2" type="ORF">BDP55DRAFT_280418</name>
</gene>
<protein>
    <submittedName>
        <fullName evidence="2">Uncharacterized protein</fullName>
    </submittedName>
</protein>
<sequence length="130" mass="14649">MGCRVGISEGGAHRRSSPAQLPCRDTETREYFVLRTPSPTYLSFGVQRQTPGADKAQKRERQETRDRNKTREEYPIPPTPGEPARHIKASHLSGLPSYPGVSRLTPHDVTAHAQHLTDKRQATLYFAWEA</sequence>
<name>A0AAJ0AEP2_9PEZI</name>
<comment type="caution">
    <text evidence="2">The sequence shown here is derived from an EMBL/GenBank/DDBJ whole genome shotgun (WGS) entry which is preliminary data.</text>
</comment>